<evidence type="ECO:0000313" key="3">
    <source>
        <dbReference type="Proteomes" id="UP000054776"/>
    </source>
</evidence>
<dbReference type="AlphaFoldDB" id="A0A0V1BUG1"/>
<sequence length="319" mass="36754">MQIEFAKFEGEQFCRLHSDHLRRSVHNGGNLHDAGNCDIRLMVIDRGYVPRTPRRPDLPYINPQIEDSHPFPLIVSELASEHQNDVRRMTQMERNAAVSAGQSSRCRLTLKRPHIRRDIQRCKESRRIVDDLKRTVRCPLTFARWGIPPWKSCGLLRARGNHRARKRHPDKNTQRPSSVSAEDWRTGTCHRQGDMQRFYLASTKLIKRWPKQVNAAESGKNEAKCIGRFAAVGRDAELCNQSVYGQAGKAASMELRGKAKRVEFSHIKKCLVGSMNKSLRYDIMQVLPDEREQLSTCNLTLKYDETHRVVKNHGVLRLI</sequence>
<proteinExistence type="predicted"/>
<feature type="region of interest" description="Disordered" evidence="1">
    <location>
        <begin position="161"/>
        <end position="185"/>
    </location>
</feature>
<reference evidence="2 3" key="1">
    <citation type="submission" date="2015-01" db="EMBL/GenBank/DDBJ databases">
        <title>Evolution of Trichinella species and genotypes.</title>
        <authorList>
            <person name="Korhonen P.K."/>
            <person name="Edoardo P."/>
            <person name="Giuseppe L.R."/>
            <person name="Gasser R.B."/>
        </authorList>
    </citation>
    <scope>NUCLEOTIDE SEQUENCE [LARGE SCALE GENOMIC DNA]</scope>
    <source>
        <strain evidence="2">ISS3</strain>
    </source>
</reference>
<protein>
    <submittedName>
        <fullName evidence="2">Uncharacterized protein</fullName>
    </submittedName>
</protein>
<evidence type="ECO:0000313" key="2">
    <source>
        <dbReference type="EMBL" id="KRY40624.1"/>
    </source>
</evidence>
<keyword evidence="3" id="KW-1185">Reference proteome</keyword>
<dbReference type="EMBL" id="JYDH01000012">
    <property type="protein sequence ID" value="KRY40624.1"/>
    <property type="molecule type" value="Genomic_DNA"/>
</dbReference>
<name>A0A0V1BUG1_TRISP</name>
<dbReference type="Proteomes" id="UP000054776">
    <property type="component" value="Unassembled WGS sequence"/>
</dbReference>
<dbReference type="OrthoDB" id="10575745at2759"/>
<evidence type="ECO:0000256" key="1">
    <source>
        <dbReference type="SAM" id="MobiDB-lite"/>
    </source>
</evidence>
<gene>
    <name evidence="2" type="ORF">T01_1308</name>
</gene>
<accession>A0A0V1BUG1</accession>
<organism evidence="2 3">
    <name type="scientific">Trichinella spiralis</name>
    <name type="common">Trichina worm</name>
    <dbReference type="NCBI Taxonomy" id="6334"/>
    <lineage>
        <taxon>Eukaryota</taxon>
        <taxon>Metazoa</taxon>
        <taxon>Ecdysozoa</taxon>
        <taxon>Nematoda</taxon>
        <taxon>Enoplea</taxon>
        <taxon>Dorylaimia</taxon>
        <taxon>Trichinellida</taxon>
        <taxon>Trichinellidae</taxon>
        <taxon>Trichinella</taxon>
    </lineage>
</organism>
<comment type="caution">
    <text evidence="2">The sequence shown here is derived from an EMBL/GenBank/DDBJ whole genome shotgun (WGS) entry which is preliminary data.</text>
</comment>
<dbReference type="InParanoid" id="A0A0V1BUG1"/>